<comment type="caution">
    <text evidence="5">The sequence shown here is derived from an EMBL/GenBank/DDBJ whole genome shotgun (WGS) entry which is preliminary data.</text>
</comment>
<name>A0ABW6KBH0_9BACI</name>
<dbReference type="Pfam" id="PF01182">
    <property type="entry name" value="Glucosamine_iso"/>
    <property type="match status" value="1"/>
</dbReference>
<comment type="pathway">
    <text evidence="3">Amino-sugar metabolism; N-acetylneuraminate degradation; D-fructose 6-phosphate from N-acetylneuraminate: step 5/5.</text>
</comment>
<feature type="active site" description="For ring-opening step" evidence="3">
    <location>
        <position position="143"/>
    </location>
</feature>
<evidence type="ECO:0000256" key="3">
    <source>
        <dbReference type="HAMAP-Rule" id="MF_01241"/>
    </source>
</evidence>
<feature type="active site" description="Proton acceptor; for ring-opening step" evidence="3">
    <location>
        <position position="138"/>
    </location>
</feature>
<gene>
    <name evidence="3 5" type="primary">nagB</name>
    <name evidence="5" type="ORF">ACFYKX_13395</name>
</gene>
<dbReference type="HAMAP" id="MF_01241">
    <property type="entry name" value="GlcN6P_deamin"/>
    <property type="match status" value="1"/>
</dbReference>
<evidence type="ECO:0000313" key="5">
    <source>
        <dbReference type="EMBL" id="MFE8701593.1"/>
    </source>
</evidence>
<evidence type="ECO:0000259" key="4">
    <source>
        <dbReference type="Pfam" id="PF01182"/>
    </source>
</evidence>
<proteinExistence type="inferred from homology"/>
<dbReference type="PROSITE" id="PS01161">
    <property type="entry name" value="GLC_GALNAC_ISOMERASE"/>
    <property type="match status" value="1"/>
</dbReference>
<dbReference type="Gene3D" id="3.40.50.1360">
    <property type="match status" value="1"/>
</dbReference>
<dbReference type="InterPro" id="IPR037171">
    <property type="entry name" value="NagB/RpiA_transferase-like"/>
</dbReference>
<keyword evidence="1 3" id="KW-0378">Hydrolase</keyword>
<dbReference type="PANTHER" id="PTHR11280:SF5">
    <property type="entry name" value="GLUCOSAMINE-6-PHOSPHATE ISOMERASE"/>
    <property type="match status" value="1"/>
</dbReference>
<dbReference type="InterPro" id="IPR006148">
    <property type="entry name" value="Glc/Gal-6P_isomerase"/>
</dbReference>
<dbReference type="PANTHER" id="PTHR11280">
    <property type="entry name" value="GLUCOSAMINE-6-PHOSPHATE ISOMERASE"/>
    <property type="match status" value="1"/>
</dbReference>
<evidence type="ECO:0000313" key="6">
    <source>
        <dbReference type="Proteomes" id="UP001601059"/>
    </source>
</evidence>
<feature type="domain" description="Glucosamine/galactosamine-6-phosphate isomerase" evidence="4">
    <location>
        <begin position="15"/>
        <end position="229"/>
    </location>
</feature>
<feature type="active site" description="For ring-opening step" evidence="3">
    <location>
        <position position="136"/>
    </location>
</feature>
<keyword evidence="2 3" id="KW-0119">Carbohydrate metabolism</keyword>
<dbReference type="SUPFAM" id="SSF100950">
    <property type="entry name" value="NagB/RpiA/CoA transferase-like"/>
    <property type="match status" value="1"/>
</dbReference>
<protein>
    <recommendedName>
        <fullName evidence="3">Glucosamine-6-phosphate deaminase</fullName>
        <ecNumber evidence="3">3.5.99.6</ecNumber>
    </recommendedName>
    <alternativeName>
        <fullName evidence="3">GlcN6P deaminase</fullName>
        <shortName evidence="3">GNPDA</shortName>
    </alternativeName>
    <alternativeName>
        <fullName evidence="3">Glucosamine-6-phosphate isomerase</fullName>
    </alternativeName>
</protein>
<comment type="caution">
    <text evidence="3">Lacks conserved residue(s) required for the propagation of feature annotation.</text>
</comment>
<comment type="similarity">
    <text evidence="3">Belongs to the glucosamine/galactosamine-6-phosphate isomerase family. NagB subfamily.</text>
</comment>
<dbReference type="EMBL" id="JBIACK010000006">
    <property type="protein sequence ID" value="MFE8701593.1"/>
    <property type="molecule type" value="Genomic_DNA"/>
</dbReference>
<dbReference type="EC" id="3.5.99.6" evidence="3"/>
<organism evidence="5 6">
    <name type="scientific">Cytobacillus spartinae</name>
    <dbReference type="NCBI Taxonomy" id="3299023"/>
    <lineage>
        <taxon>Bacteria</taxon>
        <taxon>Bacillati</taxon>
        <taxon>Bacillota</taxon>
        <taxon>Bacilli</taxon>
        <taxon>Bacillales</taxon>
        <taxon>Bacillaceae</taxon>
        <taxon>Cytobacillus</taxon>
    </lineage>
</organism>
<evidence type="ECO:0000256" key="1">
    <source>
        <dbReference type="ARBA" id="ARBA00022801"/>
    </source>
</evidence>
<dbReference type="GO" id="GO:0004342">
    <property type="term" value="F:glucosamine-6-phosphate deaminase activity"/>
    <property type="evidence" value="ECO:0007669"/>
    <property type="project" value="UniProtKB-EC"/>
</dbReference>
<keyword evidence="6" id="KW-1185">Reference proteome</keyword>
<dbReference type="CDD" id="cd01399">
    <property type="entry name" value="GlcN6P_deaminase"/>
    <property type="match status" value="1"/>
</dbReference>
<reference evidence="5 6" key="1">
    <citation type="submission" date="2024-08" db="EMBL/GenBank/DDBJ databases">
        <title>Two novel Cytobacillus novel species.</title>
        <authorList>
            <person name="Liu G."/>
        </authorList>
    </citation>
    <scope>NUCLEOTIDE SEQUENCE [LARGE SCALE GENOMIC DNA]</scope>
    <source>
        <strain evidence="5 6">FJAT-54145</strain>
    </source>
</reference>
<evidence type="ECO:0000256" key="2">
    <source>
        <dbReference type="ARBA" id="ARBA00023277"/>
    </source>
</evidence>
<comment type="catalytic activity">
    <reaction evidence="3">
        <text>alpha-D-glucosamine 6-phosphate + H2O = beta-D-fructose 6-phosphate + NH4(+)</text>
        <dbReference type="Rhea" id="RHEA:12172"/>
        <dbReference type="ChEBI" id="CHEBI:15377"/>
        <dbReference type="ChEBI" id="CHEBI:28938"/>
        <dbReference type="ChEBI" id="CHEBI:57634"/>
        <dbReference type="ChEBI" id="CHEBI:75989"/>
        <dbReference type="EC" id="3.5.99.6"/>
    </reaction>
</comment>
<dbReference type="RefSeq" id="WP_389361563.1">
    <property type="nucleotide sequence ID" value="NZ_JBIACK010000006.1"/>
</dbReference>
<feature type="active site" description="Proton acceptor; for enolization step" evidence="3">
    <location>
        <position position="67"/>
    </location>
</feature>
<comment type="function">
    <text evidence="3">Catalyzes the reversible isomerization-deamination of glucosamine 6-phosphate (GlcN6P) to form fructose 6-phosphate (Fru6P) and ammonium ion.</text>
</comment>
<dbReference type="InterPro" id="IPR004547">
    <property type="entry name" value="Glucosamine6P_isomerase"/>
</dbReference>
<sequence>MKIIKTANYEEMGLEAAKIIIEKVRSNPGTVLGLATGSTPRGVYKYMVDDHQQKATNYEEVRTVNLDEYVGLPETDENSYHFFMKQHLFNHLNIPKNQTFLPSGVAENLDVECKRYEKLIKNLGGVDLQILGIGRNGHIGFNEPGTSFKSRTQIVDLAESTRMANARFFTSYEDVPTKAITVGISTILDSKEILLLASGSSKAEAIKKLLEDEANEQFPASALKHHDQVTIIADEEALQLVEKERLSYDR</sequence>
<dbReference type="Proteomes" id="UP001601059">
    <property type="component" value="Unassembled WGS sequence"/>
</dbReference>
<accession>A0ABW6KBH0</accession>
<dbReference type="NCBIfam" id="TIGR00502">
    <property type="entry name" value="nagB"/>
    <property type="match status" value="1"/>
</dbReference>
<dbReference type="InterPro" id="IPR018321">
    <property type="entry name" value="Glucosamine6P_isomerase_CS"/>
</dbReference>